<evidence type="ECO:0000313" key="9">
    <source>
        <dbReference type="Proteomes" id="UP000722121"/>
    </source>
</evidence>
<evidence type="ECO:0000313" key="8">
    <source>
        <dbReference type="EMBL" id="MBN4067267.1"/>
    </source>
</evidence>
<dbReference type="InterPro" id="IPR051406">
    <property type="entry name" value="PLD_domain"/>
</dbReference>
<dbReference type="EMBL" id="JAFITR010000097">
    <property type="protein sequence ID" value="MBN4067267.1"/>
    <property type="molecule type" value="Genomic_DNA"/>
</dbReference>
<keyword evidence="9" id="KW-1185">Reference proteome</keyword>
<keyword evidence="6" id="KW-0443">Lipid metabolism</keyword>
<dbReference type="PANTHER" id="PTHR43856:SF1">
    <property type="entry name" value="MITOCHONDRIAL CARDIOLIPIN HYDROLASE"/>
    <property type="match status" value="1"/>
</dbReference>
<evidence type="ECO:0000256" key="2">
    <source>
        <dbReference type="ARBA" id="ARBA00008664"/>
    </source>
</evidence>
<dbReference type="InterPro" id="IPR001736">
    <property type="entry name" value="PLipase_D/transphosphatidylase"/>
</dbReference>
<evidence type="ECO:0000256" key="6">
    <source>
        <dbReference type="ARBA" id="ARBA00023098"/>
    </source>
</evidence>
<reference evidence="8 9" key="1">
    <citation type="submission" date="2021-02" db="EMBL/GenBank/DDBJ databases">
        <title>Activity-based single-cell genomes from oceanic crustal fluid captures similar information to metagenomic and metatranscriptomic surveys with orders of magnitude less sampling.</title>
        <authorList>
            <person name="D'Angelo T.S."/>
            <person name="Orcutt B.N."/>
        </authorList>
    </citation>
    <scope>NUCLEOTIDE SEQUENCE [LARGE SCALE GENOMIC DNA]</scope>
    <source>
        <strain evidence="8">AH-315-G07</strain>
    </source>
</reference>
<evidence type="ECO:0000256" key="1">
    <source>
        <dbReference type="ARBA" id="ARBA00000798"/>
    </source>
</evidence>
<evidence type="ECO:0000256" key="5">
    <source>
        <dbReference type="ARBA" id="ARBA00022963"/>
    </source>
</evidence>
<dbReference type="Gene3D" id="3.30.870.10">
    <property type="entry name" value="Endonuclease Chain A"/>
    <property type="match status" value="2"/>
</dbReference>
<name>A0ABS3AWB6_9BACT</name>
<keyword evidence="5" id="KW-0442">Lipid degradation</keyword>
<dbReference type="PANTHER" id="PTHR43856">
    <property type="entry name" value="CARDIOLIPIN HYDROLASE"/>
    <property type="match status" value="1"/>
</dbReference>
<feature type="domain" description="PLD phosphodiesterase" evidence="7">
    <location>
        <begin position="123"/>
        <end position="150"/>
    </location>
</feature>
<dbReference type="InterPro" id="IPR025202">
    <property type="entry name" value="PLD-like_dom"/>
</dbReference>
<dbReference type="SUPFAM" id="SSF56024">
    <property type="entry name" value="Phospholipase D/nuclease"/>
    <property type="match status" value="2"/>
</dbReference>
<sequence>MRFIKIRFFLRLGVTAAIGLAALFVLLQIFSFSTVELPSEKNPLIIYSPQARNDLKEVFIAAIREAKEDLLLSIFSLKDPDIIRELDNKARQGVSVAIFADRTNTAKKLSTRLYTSKASKAVVPGLMHQKVLITDNNRVWIGSTNLTTSSLHMHQNLVVGIYDPAMAKELKRGIEERDKKLRTTMFNIGDQQVEVYLLPQHKEALGKVCDLIEQSKKSVHVAMFTWTHPKLTHAVIEQHNRGREVSCVIDRNAYYGSSKGAVSSLKHAGVPVTHSIGMGLMHHKLLVIDGNTLATGSANWTRSAFSQNSEALLIVHNLNDQQKRKVALIWRAIEACSQP</sequence>
<dbReference type="Proteomes" id="UP000722121">
    <property type="component" value="Unassembled WGS sequence"/>
</dbReference>
<accession>A0ABS3AWB6</accession>
<proteinExistence type="inferred from homology"/>
<dbReference type="EC" id="3.1.4.4" evidence="3"/>
<comment type="catalytic activity">
    <reaction evidence="1">
        <text>a 1,2-diacyl-sn-glycero-3-phosphocholine + H2O = a 1,2-diacyl-sn-glycero-3-phosphate + choline + H(+)</text>
        <dbReference type="Rhea" id="RHEA:14445"/>
        <dbReference type="ChEBI" id="CHEBI:15354"/>
        <dbReference type="ChEBI" id="CHEBI:15377"/>
        <dbReference type="ChEBI" id="CHEBI:15378"/>
        <dbReference type="ChEBI" id="CHEBI:57643"/>
        <dbReference type="ChEBI" id="CHEBI:58608"/>
        <dbReference type="EC" id="3.1.4.4"/>
    </reaction>
</comment>
<evidence type="ECO:0000256" key="3">
    <source>
        <dbReference type="ARBA" id="ARBA00012027"/>
    </source>
</evidence>
<evidence type="ECO:0000259" key="7">
    <source>
        <dbReference type="PROSITE" id="PS50035"/>
    </source>
</evidence>
<protein>
    <recommendedName>
        <fullName evidence="3">phospholipase D</fullName>
        <ecNumber evidence="3">3.1.4.4</ecNumber>
    </recommendedName>
</protein>
<dbReference type="PROSITE" id="PS50035">
    <property type="entry name" value="PLD"/>
    <property type="match status" value="2"/>
</dbReference>
<organism evidence="8 9">
    <name type="scientific">Simkania negevensis</name>
    <dbReference type="NCBI Taxonomy" id="83561"/>
    <lineage>
        <taxon>Bacteria</taxon>
        <taxon>Pseudomonadati</taxon>
        <taxon>Chlamydiota</taxon>
        <taxon>Chlamydiia</taxon>
        <taxon>Parachlamydiales</taxon>
        <taxon>Simkaniaceae</taxon>
        <taxon>Simkania</taxon>
    </lineage>
</organism>
<dbReference type="Pfam" id="PF13091">
    <property type="entry name" value="PLDc_2"/>
    <property type="match status" value="2"/>
</dbReference>
<comment type="caution">
    <text evidence="8">The sequence shown here is derived from an EMBL/GenBank/DDBJ whole genome shotgun (WGS) entry which is preliminary data.</text>
</comment>
<evidence type="ECO:0000256" key="4">
    <source>
        <dbReference type="ARBA" id="ARBA00022801"/>
    </source>
</evidence>
<feature type="domain" description="PLD phosphodiesterase" evidence="7">
    <location>
        <begin position="277"/>
        <end position="304"/>
    </location>
</feature>
<gene>
    <name evidence="8" type="ORF">JYU14_04205</name>
</gene>
<dbReference type="SMART" id="SM00155">
    <property type="entry name" value="PLDc"/>
    <property type="match status" value="2"/>
</dbReference>
<comment type="similarity">
    <text evidence="2">Belongs to the phospholipase D family.</text>
</comment>
<keyword evidence="4" id="KW-0378">Hydrolase</keyword>